<feature type="coiled-coil region" evidence="1">
    <location>
        <begin position="124"/>
        <end position="189"/>
    </location>
</feature>
<name>A0A3N0CX69_SINP1</name>
<dbReference type="EMBL" id="RJTM01000214">
    <property type="protein sequence ID" value="RNL68045.1"/>
    <property type="molecule type" value="Genomic_DNA"/>
</dbReference>
<evidence type="ECO:0000313" key="4">
    <source>
        <dbReference type="Proteomes" id="UP000267469"/>
    </source>
</evidence>
<feature type="transmembrane region" description="Helical" evidence="2">
    <location>
        <begin position="50"/>
        <end position="71"/>
    </location>
</feature>
<evidence type="ECO:0000313" key="3">
    <source>
        <dbReference type="EMBL" id="RNL68045.1"/>
    </source>
</evidence>
<proteinExistence type="predicted"/>
<keyword evidence="2" id="KW-0812">Transmembrane</keyword>
<dbReference type="RefSeq" id="WP_123218425.1">
    <property type="nucleotide sequence ID" value="NZ_RJTM01000214.1"/>
</dbReference>
<keyword evidence="2" id="KW-1133">Transmembrane helix</keyword>
<protein>
    <recommendedName>
        <fullName evidence="5">DUF4179 domain-containing protein</fullName>
    </recommendedName>
</protein>
<dbReference type="AlphaFoldDB" id="A0A3N0CX69"/>
<dbReference type="Proteomes" id="UP000267469">
    <property type="component" value="Unassembled WGS sequence"/>
</dbReference>
<reference evidence="3 4" key="1">
    <citation type="submission" date="2018-10" db="EMBL/GenBank/DDBJ databases">
        <title>Sinomicrobium pectinilyticum sp. nov., a pectinase-producing bacterium isolated from alkaline and saline soil, and emended description of the genus Sinomicrobium.</title>
        <authorList>
            <person name="Cheng B."/>
            <person name="Li C."/>
            <person name="Lai Q."/>
            <person name="Du M."/>
            <person name="Shao Z."/>
            <person name="Xu P."/>
            <person name="Yang C."/>
        </authorList>
    </citation>
    <scope>NUCLEOTIDE SEQUENCE [LARGE SCALE GENOMIC DNA]</scope>
    <source>
        <strain evidence="3 4">5DNS001</strain>
    </source>
</reference>
<gene>
    <name evidence="3" type="ORF">ED312_23375</name>
</gene>
<keyword evidence="2" id="KW-0472">Membrane</keyword>
<sequence length="192" mass="22280">MKKDNIDKLFEQLQGEFDMETPAAGHQNRFLEKLARQNKAPERKTSSGKLWRNLSIAASVMLLLGIGWVFYNKPQPSPGPVVETEEQVVYPELEKTRYYFSSLIETELKKIKDEADTEDTKIIVNDAIVQLEQIESDYEKLEAELQKNGYSKQLLNAMITNFQTRITLLQNVMEQIEDTKQLKKDNHEESRI</sequence>
<organism evidence="3 4">
    <name type="scientific">Sinomicrobium pectinilyticum</name>
    <dbReference type="NCBI Taxonomy" id="1084421"/>
    <lineage>
        <taxon>Bacteria</taxon>
        <taxon>Pseudomonadati</taxon>
        <taxon>Bacteroidota</taxon>
        <taxon>Flavobacteriia</taxon>
        <taxon>Flavobacteriales</taxon>
        <taxon>Flavobacteriaceae</taxon>
        <taxon>Sinomicrobium</taxon>
    </lineage>
</organism>
<evidence type="ECO:0000256" key="2">
    <source>
        <dbReference type="SAM" id="Phobius"/>
    </source>
</evidence>
<dbReference type="OrthoDB" id="1143801at2"/>
<keyword evidence="4" id="KW-1185">Reference proteome</keyword>
<comment type="caution">
    <text evidence="3">The sequence shown here is derived from an EMBL/GenBank/DDBJ whole genome shotgun (WGS) entry which is preliminary data.</text>
</comment>
<keyword evidence="1" id="KW-0175">Coiled coil</keyword>
<evidence type="ECO:0008006" key="5">
    <source>
        <dbReference type="Google" id="ProtNLM"/>
    </source>
</evidence>
<evidence type="ECO:0000256" key="1">
    <source>
        <dbReference type="SAM" id="Coils"/>
    </source>
</evidence>
<accession>A0A3N0CX69</accession>